<organism evidence="2 3">
    <name type="scientific">Brenneria roseae subsp. americana</name>
    <dbReference type="NCBI Taxonomy" id="1508507"/>
    <lineage>
        <taxon>Bacteria</taxon>
        <taxon>Pseudomonadati</taxon>
        <taxon>Pseudomonadota</taxon>
        <taxon>Gammaproteobacteria</taxon>
        <taxon>Enterobacterales</taxon>
        <taxon>Pectobacteriaceae</taxon>
        <taxon>Brenneria</taxon>
    </lineage>
</organism>
<evidence type="ECO:0000313" key="3">
    <source>
        <dbReference type="Proteomes" id="UP000245138"/>
    </source>
</evidence>
<dbReference type="GO" id="GO:0004177">
    <property type="term" value="F:aminopeptidase activity"/>
    <property type="evidence" value="ECO:0007669"/>
    <property type="project" value="UniProtKB-KW"/>
</dbReference>
<dbReference type="EMBL" id="QDKJ01000002">
    <property type="protein sequence ID" value="PWC15019.1"/>
    <property type="molecule type" value="Genomic_DNA"/>
</dbReference>
<dbReference type="InterPro" id="IPR016117">
    <property type="entry name" value="ArgJ-like_dom_sf"/>
</dbReference>
<reference evidence="2 3" key="1">
    <citation type="submission" date="2018-04" db="EMBL/GenBank/DDBJ databases">
        <title>Brenneria corticis sp.nov.</title>
        <authorList>
            <person name="Li Y."/>
        </authorList>
    </citation>
    <scope>NUCLEOTIDE SEQUENCE [LARGE SCALE GENOMIC DNA]</scope>
    <source>
        <strain evidence="2 3">LMG 27715</strain>
    </source>
</reference>
<keyword evidence="2" id="KW-0031">Aminopeptidase</keyword>
<dbReference type="PANTHER" id="PTHR36512">
    <property type="entry name" value="D-AMINOPEPTIDASE"/>
    <property type="match status" value="1"/>
</dbReference>
<accession>A0A2U1U036</accession>
<dbReference type="Proteomes" id="UP000245138">
    <property type="component" value="Unassembled WGS sequence"/>
</dbReference>
<keyword evidence="3" id="KW-1185">Reference proteome</keyword>
<evidence type="ECO:0000256" key="1">
    <source>
        <dbReference type="ARBA" id="ARBA00007068"/>
    </source>
</evidence>
<keyword evidence="2" id="KW-0645">Protease</keyword>
<evidence type="ECO:0000313" key="2">
    <source>
        <dbReference type="EMBL" id="PWC15019.1"/>
    </source>
</evidence>
<dbReference type="InterPro" id="IPR005321">
    <property type="entry name" value="Peptidase_S58_DmpA"/>
</dbReference>
<proteinExistence type="inferred from homology"/>
<gene>
    <name evidence="2" type="ORF">B4923_02990</name>
</gene>
<dbReference type="CDD" id="cd02253">
    <property type="entry name" value="DmpA"/>
    <property type="match status" value="1"/>
</dbReference>
<dbReference type="Gene3D" id="3.60.70.12">
    <property type="entry name" value="L-amino peptidase D-ALA esterase/amidase"/>
    <property type="match status" value="1"/>
</dbReference>
<dbReference type="OrthoDB" id="9770388at2"/>
<dbReference type="Pfam" id="PF03576">
    <property type="entry name" value="Peptidase_S58"/>
    <property type="match status" value="1"/>
</dbReference>
<dbReference type="SUPFAM" id="SSF56266">
    <property type="entry name" value="DmpA/ArgJ-like"/>
    <property type="match status" value="1"/>
</dbReference>
<dbReference type="PANTHER" id="PTHR36512:SF3">
    <property type="entry name" value="BLR5678 PROTEIN"/>
    <property type="match status" value="1"/>
</dbReference>
<keyword evidence="2" id="KW-0378">Hydrolase</keyword>
<comment type="similarity">
    <text evidence="1">Belongs to the peptidase S58 family.</text>
</comment>
<dbReference type="RefSeq" id="WP_109052877.1">
    <property type="nucleotide sequence ID" value="NZ_QDKJ01000002.1"/>
</dbReference>
<protein>
    <submittedName>
        <fullName evidence="2">Aminopeptidase</fullName>
    </submittedName>
</protein>
<dbReference type="AlphaFoldDB" id="A0A2U1U036"/>
<sequence length="366" mass="39171">MSKPRARQLGLRFAGQTGIHNAITDVPGVLVGYQTINGMSHTKKQIKTGVTAILPRGYQTEPEPVWAGYHSLNGNGEMTGTHWIKDGGYFVGPVCLTNTHSTGTVHQAAVRWMIEQYHETWDRHHLWAMPVVGETYDGVINDINGLHVTVADALAALNAAHAGPLAEGNVGGGNGMICYGFKGGTGTSSRCFCIDGEKYTLGALVQANYGQRSWFNLFGVPVGKIMDAELPEALTRERGSIIVILATDAPIMPHQLQRLARRAGLGISQSGSPGGNNSGDIFLAFSTANAAPLPQISEAHQSFRYLNDECFDEIYLAAVESTHEAVINAMLAAEDSAMQKPQGICKAIDPQALYNLLKAANPSAVC</sequence>
<comment type="caution">
    <text evidence="2">The sequence shown here is derived from an EMBL/GenBank/DDBJ whole genome shotgun (WGS) entry which is preliminary data.</text>
</comment>
<name>A0A2U1U036_9GAMM</name>